<sequence>MEQLDPLQSTNTSTPSKVANTSQPAPIVEAPNYRLLYEYKKLSELLIRGLYVIPSLNSIHEWHCVLFIRNRIYRSAIIRFVVIIPDDFPEICPSVKFITPIFHPLIGLEGEIDLSHQFSDWSSEKYMIAHILCYIKSLFYKPDQYDYPPLNTEAYNLMKNNPEEFSKRVSKHVQDSIKNVYNNEETLQSPIEFTKEWKDKNQWENTKKQILAGKKDISISMSGFDQTIGKIKDFWKEF</sequence>
<dbReference type="Gene3D" id="3.10.110.10">
    <property type="entry name" value="Ubiquitin Conjugating Enzyme"/>
    <property type="match status" value="1"/>
</dbReference>
<dbReference type="Pfam" id="PF00179">
    <property type="entry name" value="UQ_con"/>
    <property type="match status" value="1"/>
</dbReference>
<dbReference type="InterPro" id="IPR016135">
    <property type="entry name" value="UBQ-conjugating_enzyme/RWD"/>
</dbReference>
<feature type="domain" description="UBC core" evidence="2">
    <location>
        <begin position="30"/>
        <end position="178"/>
    </location>
</feature>
<evidence type="ECO:0000259" key="2">
    <source>
        <dbReference type="PROSITE" id="PS50127"/>
    </source>
</evidence>
<dbReference type="InterPro" id="IPR000608">
    <property type="entry name" value="UBC"/>
</dbReference>
<proteinExistence type="predicted"/>
<organism evidence="3 4">
    <name type="scientific">Polysphondylium violaceum</name>
    <dbReference type="NCBI Taxonomy" id="133409"/>
    <lineage>
        <taxon>Eukaryota</taxon>
        <taxon>Amoebozoa</taxon>
        <taxon>Evosea</taxon>
        <taxon>Eumycetozoa</taxon>
        <taxon>Dictyostelia</taxon>
        <taxon>Dictyosteliales</taxon>
        <taxon>Dictyosteliaceae</taxon>
        <taxon>Polysphondylium</taxon>
    </lineage>
</organism>
<dbReference type="AlphaFoldDB" id="A0A8J4PWV2"/>
<accession>A0A8J4PWV2</accession>
<dbReference type="PANTHER" id="PTHR24067">
    <property type="entry name" value="UBIQUITIN-CONJUGATING ENZYME E2"/>
    <property type="match status" value="1"/>
</dbReference>
<comment type="caution">
    <text evidence="3">The sequence shown here is derived from an EMBL/GenBank/DDBJ whole genome shotgun (WGS) entry which is preliminary data.</text>
</comment>
<gene>
    <name evidence="3" type="ORF">CYY_003354</name>
</gene>
<evidence type="ECO:0000256" key="1">
    <source>
        <dbReference type="SAM" id="MobiDB-lite"/>
    </source>
</evidence>
<dbReference type="SMART" id="SM00212">
    <property type="entry name" value="UBCc"/>
    <property type="match status" value="1"/>
</dbReference>
<reference evidence="3" key="1">
    <citation type="submission" date="2020-01" db="EMBL/GenBank/DDBJ databases">
        <title>Development of genomics and gene disruption for Polysphondylium violaceum indicates a role for the polyketide synthase stlB in stalk morphogenesis.</title>
        <authorList>
            <person name="Narita B."/>
            <person name="Kawabe Y."/>
            <person name="Kin K."/>
            <person name="Saito T."/>
            <person name="Gibbs R."/>
            <person name="Kuspa A."/>
            <person name="Muzny D."/>
            <person name="Queller D."/>
            <person name="Richards S."/>
            <person name="Strassman J."/>
            <person name="Sucgang R."/>
            <person name="Worley K."/>
            <person name="Schaap P."/>
        </authorList>
    </citation>
    <scope>NUCLEOTIDE SEQUENCE</scope>
    <source>
        <strain evidence="3">QSvi11</strain>
    </source>
</reference>
<name>A0A8J4PWV2_9MYCE</name>
<feature type="region of interest" description="Disordered" evidence="1">
    <location>
        <begin position="1"/>
        <end position="22"/>
    </location>
</feature>
<dbReference type="Proteomes" id="UP000695562">
    <property type="component" value="Unassembled WGS sequence"/>
</dbReference>
<keyword evidence="4" id="KW-1185">Reference proteome</keyword>
<protein>
    <recommendedName>
        <fullName evidence="2">UBC core domain-containing protein</fullName>
    </recommendedName>
</protein>
<dbReference type="PROSITE" id="PS50127">
    <property type="entry name" value="UBC_2"/>
    <property type="match status" value="1"/>
</dbReference>
<dbReference type="EMBL" id="AJWJ01000104">
    <property type="protein sequence ID" value="KAF2075325.1"/>
    <property type="molecule type" value="Genomic_DNA"/>
</dbReference>
<evidence type="ECO:0000313" key="3">
    <source>
        <dbReference type="EMBL" id="KAF2075325.1"/>
    </source>
</evidence>
<dbReference type="SUPFAM" id="SSF54495">
    <property type="entry name" value="UBC-like"/>
    <property type="match status" value="1"/>
</dbReference>
<dbReference type="OrthoDB" id="5596422at2759"/>
<dbReference type="CDD" id="cd23814">
    <property type="entry name" value="UEV_AKTIP"/>
    <property type="match status" value="1"/>
</dbReference>
<evidence type="ECO:0000313" key="4">
    <source>
        <dbReference type="Proteomes" id="UP000695562"/>
    </source>
</evidence>
<dbReference type="InterPro" id="IPR050113">
    <property type="entry name" value="Ub_conjugating_enzyme"/>
</dbReference>